<proteinExistence type="predicted"/>
<comment type="caution">
    <text evidence="1">The sequence shown here is derived from an EMBL/GenBank/DDBJ whole genome shotgun (WGS) entry which is preliminary data.</text>
</comment>
<name>A0AAV5CV62_ELECO</name>
<protein>
    <submittedName>
        <fullName evidence="1">Uncharacterized protein</fullName>
    </submittedName>
</protein>
<reference evidence="1" key="2">
    <citation type="submission" date="2021-12" db="EMBL/GenBank/DDBJ databases">
        <title>Resequencing data analysis of finger millet.</title>
        <authorList>
            <person name="Hatakeyama M."/>
            <person name="Aluri S."/>
            <person name="Balachadran M.T."/>
            <person name="Sivarajan S.R."/>
            <person name="Poveda L."/>
            <person name="Shimizu-Inatsugi R."/>
            <person name="Schlapbach R."/>
            <person name="Sreeman S.M."/>
            <person name="Shimizu K.K."/>
        </authorList>
    </citation>
    <scope>NUCLEOTIDE SEQUENCE</scope>
</reference>
<reference evidence="1" key="1">
    <citation type="journal article" date="2018" name="DNA Res.">
        <title>Multiple hybrid de novo genome assembly of finger millet, an orphan allotetraploid crop.</title>
        <authorList>
            <person name="Hatakeyama M."/>
            <person name="Aluri S."/>
            <person name="Balachadran M.T."/>
            <person name="Sivarajan S.R."/>
            <person name="Patrignani A."/>
            <person name="Gruter S."/>
            <person name="Poveda L."/>
            <person name="Shimizu-Inatsugi R."/>
            <person name="Baeten J."/>
            <person name="Francoijs K.J."/>
            <person name="Nataraja K.N."/>
            <person name="Reddy Y.A.N."/>
            <person name="Phadnis S."/>
            <person name="Ravikumar R.L."/>
            <person name="Schlapbach R."/>
            <person name="Sreeman S.M."/>
            <person name="Shimizu K.K."/>
        </authorList>
    </citation>
    <scope>NUCLEOTIDE SEQUENCE</scope>
</reference>
<dbReference type="Proteomes" id="UP001054889">
    <property type="component" value="Unassembled WGS sequence"/>
</dbReference>
<evidence type="ECO:0000313" key="1">
    <source>
        <dbReference type="EMBL" id="GJN02443.1"/>
    </source>
</evidence>
<dbReference type="AlphaFoldDB" id="A0AAV5CV62"/>
<evidence type="ECO:0000313" key="2">
    <source>
        <dbReference type="Proteomes" id="UP001054889"/>
    </source>
</evidence>
<accession>A0AAV5CV62</accession>
<keyword evidence="2" id="KW-1185">Reference proteome</keyword>
<dbReference type="EMBL" id="BQKI01000009">
    <property type="protein sequence ID" value="GJN02443.1"/>
    <property type="molecule type" value="Genomic_DNA"/>
</dbReference>
<dbReference type="InterPro" id="IPR019794">
    <property type="entry name" value="Peroxidases_AS"/>
</dbReference>
<sequence length="149" mass="16288">MLIILLLQKKLLQAVEWPIKHSAAFARLGFHQSGVCSCMVHQGVDYPCKSYSSCCSSFFLFFELTPGLPCKTGPGGSANGNVMVGERLLSTMLTEMDGLELAMRHASAFPVEVGGVKAHWEIPNVCPLQKLFLQEINGRGNISSEEFIP</sequence>
<organism evidence="1 2">
    <name type="scientific">Eleusine coracana subsp. coracana</name>
    <dbReference type="NCBI Taxonomy" id="191504"/>
    <lineage>
        <taxon>Eukaryota</taxon>
        <taxon>Viridiplantae</taxon>
        <taxon>Streptophyta</taxon>
        <taxon>Embryophyta</taxon>
        <taxon>Tracheophyta</taxon>
        <taxon>Spermatophyta</taxon>
        <taxon>Magnoliopsida</taxon>
        <taxon>Liliopsida</taxon>
        <taxon>Poales</taxon>
        <taxon>Poaceae</taxon>
        <taxon>PACMAD clade</taxon>
        <taxon>Chloridoideae</taxon>
        <taxon>Cynodonteae</taxon>
        <taxon>Eleusininae</taxon>
        <taxon>Eleusine</taxon>
    </lineage>
</organism>
<dbReference type="GO" id="GO:0004601">
    <property type="term" value="F:peroxidase activity"/>
    <property type="evidence" value="ECO:0007669"/>
    <property type="project" value="InterPro"/>
</dbReference>
<gene>
    <name evidence="1" type="primary">ga19795</name>
    <name evidence="1" type="ORF">PR202_ga19795</name>
</gene>
<dbReference type="PROSITE" id="PS00436">
    <property type="entry name" value="PEROXIDASE_2"/>
    <property type="match status" value="1"/>
</dbReference>